<keyword evidence="4" id="KW-1185">Reference proteome</keyword>
<dbReference type="PROSITE" id="PS50076">
    <property type="entry name" value="DNAJ_2"/>
    <property type="match status" value="1"/>
</dbReference>
<dbReference type="EMBL" id="FNXT01000731">
    <property type="protein sequence ID" value="SZX66704.1"/>
    <property type="molecule type" value="Genomic_DNA"/>
</dbReference>
<dbReference type="PANTHER" id="PTHR47422">
    <property type="entry name" value="DNAJ HEAT SHOCK N-TERMINAL DOMAIN-CONTAINING PROTEIN"/>
    <property type="match status" value="1"/>
</dbReference>
<dbReference type="Pfam" id="PF00226">
    <property type="entry name" value="DnaJ"/>
    <property type="match status" value="1"/>
</dbReference>
<accession>A0A383VPP1</accession>
<feature type="domain" description="J" evidence="2">
    <location>
        <begin position="364"/>
        <end position="428"/>
    </location>
</feature>
<sequence length="698" mass="73085">MKEPKSHKSSKKHKKEKHSKKHKKHKKRERSSSTSSDSSSGSDGGPARGSALSQLERERAAVQAARYLLASQPAVRKSFRELLWELDNGRAVGLAGVPDALLRSQLQHTLGLLGLKLTKGQYWLPSGAPSTLSIIGPVFDEPPRPAAAPPAGMPATPAAAAAAGAPDARQPASAATAAAAAAAAGAAEEQQPRSGIQQQQQQQQQDEEAQEELHEAAATAVGPVGPPVGPHAPAAAASSKDEHQQEQQHQQQEQQEEPDAADVPQAAAPKRRVMGPAAPPAELLAAAAAYHADVEAAGGYQQDAEPLVGPPPPDFVDEADAAPAGAREAQVLRVLRVLREAAAAAANGPAAAGTGTAAGAPAMDPYAVLGVEATADAASIRKSYWRVSLLVHPDKCSHPAAQEAFQAVSKAAQLLQDTQQRAAHDAAQADAALRQQAVAAAAAAEREVAWRKARGEAVPAELAAVLAAAQAAQPAARDTWMTDLPTQQDRSAASVLAAGLSQVSQTSFNRFGSKKPGDSSGWTDTPQQAAQRAAGLLPAAGPAVYALAGPSASAAAIEGAPVSAELLAAMAKYNASHRQKSLLEQHAEQAPPGRKKDKGSKERDKEKEKEKEKEEKREKKEKSRDKDKSSRKEKEQGSKGQKRKAADEPEAESWQGKHPWQPWDRDKDLEVQLTRPKAAGDLLKAAGNLSSRFSSGGR</sequence>
<feature type="region of interest" description="Disordered" evidence="1">
    <location>
        <begin position="507"/>
        <end position="529"/>
    </location>
</feature>
<organism evidence="3 4">
    <name type="scientific">Tetradesmus obliquus</name>
    <name type="common">Green alga</name>
    <name type="synonym">Acutodesmus obliquus</name>
    <dbReference type="NCBI Taxonomy" id="3088"/>
    <lineage>
        <taxon>Eukaryota</taxon>
        <taxon>Viridiplantae</taxon>
        <taxon>Chlorophyta</taxon>
        <taxon>core chlorophytes</taxon>
        <taxon>Chlorophyceae</taxon>
        <taxon>CS clade</taxon>
        <taxon>Sphaeropleales</taxon>
        <taxon>Scenedesmaceae</taxon>
        <taxon>Tetradesmus</taxon>
    </lineage>
</organism>
<dbReference type="Gene3D" id="1.10.287.110">
    <property type="entry name" value="DnaJ domain"/>
    <property type="match status" value="1"/>
</dbReference>
<protein>
    <recommendedName>
        <fullName evidence="2">J domain-containing protein</fullName>
    </recommendedName>
</protein>
<feature type="compositionally biased region" description="Low complexity" evidence="1">
    <location>
        <begin position="183"/>
        <end position="204"/>
    </location>
</feature>
<feature type="region of interest" description="Disordered" evidence="1">
    <location>
        <begin position="183"/>
        <end position="274"/>
    </location>
</feature>
<dbReference type="AlphaFoldDB" id="A0A383VPP1"/>
<feature type="region of interest" description="Disordered" evidence="1">
    <location>
        <begin position="1"/>
        <end position="56"/>
    </location>
</feature>
<evidence type="ECO:0000313" key="3">
    <source>
        <dbReference type="EMBL" id="SZX66704.1"/>
    </source>
</evidence>
<feature type="compositionally biased region" description="Low complexity" evidence="1">
    <location>
        <begin position="153"/>
        <end position="167"/>
    </location>
</feature>
<evidence type="ECO:0000259" key="2">
    <source>
        <dbReference type="PROSITE" id="PS50076"/>
    </source>
</evidence>
<dbReference type="CDD" id="cd06257">
    <property type="entry name" value="DnaJ"/>
    <property type="match status" value="1"/>
</dbReference>
<dbReference type="SUPFAM" id="SSF46565">
    <property type="entry name" value="Chaperone J-domain"/>
    <property type="match status" value="1"/>
</dbReference>
<feature type="compositionally biased region" description="Low complexity" evidence="1">
    <location>
        <begin position="32"/>
        <end position="41"/>
    </location>
</feature>
<evidence type="ECO:0000313" key="4">
    <source>
        <dbReference type="Proteomes" id="UP000256970"/>
    </source>
</evidence>
<dbReference type="STRING" id="3088.A0A383VPP1"/>
<feature type="compositionally biased region" description="Basic and acidic residues" evidence="1">
    <location>
        <begin position="599"/>
        <end position="637"/>
    </location>
</feature>
<dbReference type="InterPro" id="IPR022226">
    <property type="entry name" value="DUF3752"/>
</dbReference>
<reference evidence="3 4" key="1">
    <citation type="submission" date="2016-10" db="EMBL/GenBank/DDBJ databases">
        <authorList>
            <person name="Cai Z."/>
        </authorList>
    </citation>
    <scope>NUCLEOTIDE SEQUENCE [LARGE SCALE GENOMIC DNA]</scope>
</reference>
<name>A0A383VPP1_TETOB</name>
<dbReference type="PANTHER" id="PTHR47422:SF1">
    <property type="entry name" value="DNAJ HEAT SHOCK N-TERMINAL DOMAIN-CONTAINING PROTEIN"/>
    <property type="match status" value="1"/>
</dbReference>
<feature type="region of interest" description="Disordered" evidence="1">
    <location>
        <begin position="143"/>
        <end position="167"/>
    </location>
</feature>
<dbReference type="InterPro" id="IPR036869">
    <property type="entry name" value="J_dom_sf"/>
</dbReference>
<feature type="compositionally biased region" description="Basic residues" evidence="1">
    <location>
        <begin position="7"/>
        <end position="29"/>
    </location>
</feature>
<dbReference type="InterPro" id="IPR001623">
    <property type="entry name" value="DnaJ_domain"/>
</dbReference>
<feature type="region of interest" description="Disordered" evidence="1">
    <location>
        <begin position="584"/>
        <end position="674"/>
    </location>
</feature>
<dbReference type="Proteomes" id="UP000256970">
    <property type="component" value="Unassembled WGS sequence"/>
</dbReference>
<dbReference type="SMART" id="SM00271">
    <property type="entry name" value="DnaJ"/>
    <property type="match status" value="1"/>
</dbReference>
<dbReference type="PRINTS" id="PR00625">
    <property type="entry name" value="JDOMAIN"/>
</dbReference>
<evidence type="ECO:0000256" key="1">
    <source>
        <dbReference type="SAM" id="MobiDB-lite"/>
    </source>
</evidence>
<proteinExistence type="predicted"/>
<gene>
    <name evidence="3" type="ORF">BQ4739_LOCUS7122</name>
</gene>
<dbReference type="Pfam" id="PF12572">
    <property type="entry name" value="DUF3752"/>
    <property type="match status" value="1"/>
</dbReference>